<dbReference type="RefSeq" id="WP_343988218.1">
    <property type="nucleotide sequence ID" value="NZ_BAAAFM010000003.1"/>
</dbReference>
<reference evidence="2 3" key="1">
    <citation type="journal article" date="2019" name="Int. J. Syst. Evol. Microbiol.">
        <title>The Global Catalogue of Microorganisms (GCM) 10K type strain sequencing project: providing services to taxonomists for standard genome sequencing and annotation.</title>
        <authorList>
            <consortium name="The Broad Institute Genomics Platform"/>
            <consortium name="The Broad Institute Genome Sequencing Center for Infectious Disease"/>
            <person name="Wu L."/>
            <person name="Ma J."/>
        </authorList>
    </citation>
    <scope>NUCLEOTIDE SEQUENCE [LARGE SCALE GENOMIC DNA]</scope>
    <source>
        <strain evidence="2 3">JCM 16211</strain>
    </source>
</reference>
<sequence>MKTINLWLIILGLLISGLLAGSKAVDHYGEQYTDQALERSLIAFAIARGLNGLISMAQEAEIAMQPAGIGLTLSPGEILDPINDLIERFSLVMLVTASALGIQKLMLSIGAWDYFNYLIIAFWAFAAGYLLFKHFKQRQANPLILKVALFLVLVRFATPIMALGSEALYQGFLANNYKEASQGLQQTEATIRQNTPDDVTGDEELSGLEKTKRWFSDAADQLNLKKQIASYQEAAEQASQSVIQLITVFIVQNILFPLLFIWLFLKLGRHLISNKEIHQ</sequence>
<keyword evidence="1" id="KW-0812">Transmembrane</keyword>
<dbReference type="Proteomes" id="UP001501221">
    <property type="component" value="Unassembled WGS sequence"/>
</dbReference>
<gene>
    <name evidence="2" type="ORF">GCM10009123_12650</name>
</gene>
<name>A0ABN0SYI1_9GAMM</name>
<feature type="transmembrane region" description="Helical" evidence="1">
    <location>
        <begin position="242"/>
        <end position="265"/>
    </location>
</feature>
<keyword evidence="1" id="KW-1133">Transmembrane helix</keyword>
<evidence type="ECO:0000256" key="1">
    <source>
        <dbReference type="SAM" id="Phobius"/>
    </source>
</evidence>
<dbReference type="EMBL" id="BAAAFM010000003">
    <property type="protein sequence ID" value="GAA0206675.1"/>
    <property type="molecule type" value="Genomic_DNA"/>
</dbReference>
<feature type="transmembrane region" description="Helical" evidence="1">
    <location>
        <begin position="144"/>
        <end position="163"/>
    </location>
</feature>
<feature type="transmembrane region" description="Helical" evidence="1">
    <location>
        <begin position="114"/>
        <end position="132"/>
    </location>
</feature>
<evidence type="ECO:0000313" key="2">
    <source>
        <dbReference type="EMBL" id="GAA0206675.1"/>
    </source>
</evidence>
<protein>
    <submittedName>
        <fullName evidence="2">Uncharacterized protein</fullName>
    </submittedName>
</protein>
<accession>A0ABN0SYI1</accession>
<organism evidence="2 3">
    <name type="scientific">Kangiella japonica</name>
    <dbReference type="NCBI Taxonomy" id="647384"/>
    <lineage>
        <taxon>Bacteria</taxon>
        <taxon>Pseudomonadati</taxon>
        <taxon>Pseudomonadota</taxon>
        <taxon>Gammaproteobacteria</taxon>
        <taxon>Kangiellales</taxon>
        <taxon>Kangiellaceae</taxon>
        <taxon>Kangiella</taxon>
    </lineage>
</organism>
<keyword evidence="3" id="KW-1185">Reference proteome</keyword>
<evidence type="ECO:0000313" key="3">
    <source>
        <dbReference type="Proteomes" id="UP001501221"/>
    </source>
</evidence>
<keyword evidence="1" id="KW-0472">Membrane</keyword>
<comment type="caution">
    <text evidence="2">The sequence shown here is derived from an EMBL/GenBank/DDBJ whole genome shotgun (WGS) entry which is preliminary data.</text>
</comment>
<proteinExistence type="predicted"/>